<dbReference type="SUPFAM" id="SSF141571">
    <property type="entry name" value="Pentapeptide repeat-like"/>
    <property type="match status" value="2"/>
</dbReference>
<dbReference type="EMBL" id="LAHD01000002">
    <property type="protein sequence ID" value="PHK07338.1"/>
    <property type="molecule type" value="Genomic_DNA"/>
</dbReference>
<evidence type="ECO:0000259" key="1">
    <source>
        <dbReference type="Pfam" id="PF20694"/>
    </source>
</evidence>
<accession>A0A9Q5ZGU0</accession>
<dbReference type="Proteomes" id="UP000222310">
    <property type="component" value="Unassembled WGS sequence"/>
</dbReference>
<dbReference type="AlphaFoldDB" id="A0A9Q5ZGU0"/>
<name>A0A9Q5ZGU0_NOSLI</name>
<organism evidence="2 3">
    <name type="scientific">Nostoc linckia z8</name>
    <dbReference type="NCBI Taxonomy" id="1628746"/>
    <lineage>
        <taxon>Bacteria</taxon>
        <taxon>Bacillati</taxon>
        <taxon>Cyanobacteriota</taxon>
        <taxon>Cyanophyceae</taxon>
        <taxon>Nostocales</taxon>
        <taxon>Nostocaceae</taxon>
        <taxon>Nostoc</taxon>
    </lineage>
</organism>
<proteinExistence type="predicted"/>
<dbReference type="PANTHER" id="PTHR14136">
    <property type="entry name" value="BTB_POZ DOMAIN-CONTAINING PROTEIN KCTD9"/>
    <property type="match status" value="1"/>
</dbReference>
<dbReference type="InterPro" id="IPR001646">
    <property type="entry name" value="5peptide_repeat"/>
</dbReference>
<evidence type="ECO:0000313" key="3">
    <source>
        <dbReference type="Proteomes" id="UP000222310"/>
    </source>
</evidence>
<dbReference type="Gene3D" id="2.160.20.80">
    <property type="entry name" value="E3 ubiquitin-protein ligase SopA"/>
    <property type="match status" value="2"/>
</dbReference>
<dbReference type="Pfam" id="PF00805">
    <property type="entry name" value="Pentapeptide"/>
    <property type="match status" value="4"/>
</dbReference>
<reference evidence="2 3" key="1">
    <citation type="submission" date="2015-02" db="EMBL/GenBank/DDBJ databases">
        <title>Nostoc linckia genome annotation.</title>
        <authorList>
            <person name="Zhou Z."/>
        </authorList>
    </citation>
    <scope>NUCLEOTIDE SEQUENCE [LARGE SCALE GENOMIC DNA]</scope>
    <source>
        <strain evidence="3">z8</strain>
    </source>
</reference>
<dbReference type="Pfam" id="PF20694">
    <property type="entry name" value="TRADD-like_N"/>
    <property type="match status" value="1"/>
</dbReference>
<gene>
    <name evidence="2" type="ORF">VF08_01440</name>
</gene>
<dbReference type="PANTHER" id="PTHR14136:SF17">
    <property type="entry name" value="BTB_POZ DOMAIN-CONTAINING PROTEIN KCTD9"/>
    <property type="match status" value="1"/>
</dbReference>
<feature type="domain" description="TRADD-like N-terminal" evidence="1">
    <location>
        <begin position="115"/>
        <end position="160"/>
    </location>
</feature>
<sequence length="425" mass="45796">MAGGVGCTRQTVIKFFARRPVAKHFFEAMCNELDLEWGEIAQLEPEDQQSSRNLGMDTEREKNCELLQEERSATQVLISPVSLAKNQNANCKEQLVITLTGDVESVLNNPDVQAALLVLMQKASKDASLTIDRIEKGSIKITFSGSREGLKRLEKQIKTGMQVLGMPVENVQLLSSDTTGEEQDKIRLVQEIIAQGASGRDLSDADLSSVDLRGTNLSNADLSCADLTGTNLKGANLEGADLNCADLRGTNLETTNLNRVSLHDAIIDETTIINNKWRLVWEIVNQASEGRDLSDADLSDANLSGANLSGANLSGANLSNADLSDTDLSDTDLRKANLSGADLRNANLIGAILSSAILRNANLIGAILSTAIAIGIILNSTILSSADLSSAYLHAVLMNTLIVERLRENLRRDLEKRGAIFGDNP</sequence>
<comment type="caution">
    <text evidence="2">The sequence shown here is derived from an EMBL/GenBank/DDBJ whole genome shotgun (WGS) entry which is preliminary data.</text>
</comment>
<dbReference type="InterPro" id="IPR051082">
    <property type="entry name" value="Pentapeptide-BTB/POZ_domain"/>
</dbReference>
<dbReference type="InterPro" id="IPR049341">
    <property type="entry name" value="TRADD-like_N"/>
</dbReference>
<evidence type="ECO:0000313" key="2">
    <source>
        <dbReference type="EMBL" id="PHK07338.1"/>
    </source>
</evidence>
<protein>
    <recommendedName>
        <fullName evidence="1">TRADD-like N-terminal domain-containing protein</fullName>
    </recommendedName>
</protein>